<feature type="region of interest" description="Disordered" evidence="1">
    <location>
        <begin position="502"/>
        <end position="545"/>
    </location>
</feature>
<protein>
    <recommendedName>
        <fullName evidence="2">RNase H type-1 domain-containing protein</fullName>
    </recommendedName>
</protein>
<dbReference type="Proteomes" id="UP000585474">
    <property type="component" value="Unassembled WGS sequence"/>
</dbReference>
<dbReference type="GO" id="GO:0003676">
    <property type="term" value="F:nucleic acid binding"/>
    <property type="evidence" value="ECO:0007669"/>
    <property type="project" value="InterPro"/>
</dbReference>
<dbReference type="PANTHER" id="PTHR48475">
    <property type="entry name" value="RIBONUCLEASE H"/>
    <property type="match status" value="1"/>
</dbReference>
<sequence length="647" mass="72501">MGDLGLKWFDKLLFGSIGSFYQLTESFVARGVLRRASRGQLQRRANPLREALGGPCSNLQDLMSWVEMFARLRMMSGNQNELQGLHLGVTGRSKNEGKVQRTMKIGALKFFPDQLVQDGHLKEYIDQEKTWAEEAEVRPNPRFKRGNEEIGDILEEDLPLGTIHMIGGPNYLISEIRSRGRSTSPTPIERSIGHPAAGSQLLRQEDSGQGDEREVLEDVGRTPETKVVEDLIRYELNETNSDLFFLTSANLKERERTEFIEFRKANIEVFTWTPYEMPGIDPNFIKHKLNVILEAYLIKQRGRSPRTAKEIQELTGMVATFNRFIKFLPRAVNPELGCPVSAHSKKGSLAGTSTSTEPEPDGLDISKEPPQGLEESTTEDINEGPEIHKEPPQIAHYMSQKMFVEGAKNSLGSSSRMGKCGLGGPGTFTSRKLMHYFQVHPIAVYTEFLLKNILSKVDLSDRLSKWTVELGQSDIKFLPRAAIKGQVLTNFVAEFSPQAVNPEQGSLASARRKEKSSGTKLAETQSVACRRTMNPSRNHPQLRKRLTPKKALRLNIPAMNNEAEYKAFIAGLRPASKLKIPKLHRFNDSKLIVNQVTGKFDARGTKLAKYLAVAKSLLTEFRAVRIEQVGKGLEFTHRRTGGLGVSF</sequence>
<feature type="compositionally biased region" description="Polar residues" evidence="1">
    <location>
        <begin position="518"/>
        <end position="539"/>
    </location>
</feature>
<evidence type="ECO:0000256" key="1">
    <source>
        <dbReference type="SAM" id="MobiDB-lite"/>
    </source>
</evidence>
<dbReference type="Pfam" id="PF13456">
    <property type="entry name" value="RVT_3"/>
    <property type="match status" value="1"/>
</dbReference>
<evidence type="ECO:0000313" key="3">
    <source>
        <dbReference type="EMBL" id="GFZ00581.1"/>
    </source>
</evidence>
<name>A0A7J0FPL4_9ERIC</name>
<gene>
    <name evidence="3" type="ORF">Acr_14g0002160</name>
</gene>
<dbReference type="InterPro" id="IPR002156">
    <property type="entry name" value="RNaseH_domain"/>
</dbReference>
<proteinExistence type="predicted"/>
<dbReference type="Gene3D" id="3.30.420.10">
    <property type="entry name" value="Ribonuclease H-like superfamily/Ribonuclease H"/>
    <property type="match status" value="1"/>
</dbReference>
<feature type="compositionally biased region" description="Basic and acidic residues" evidence="1">
    <location>
        <begin position="203"/>
        <end position="217"/>
    </location>
</feature>
<dbReference type="PANTHER" id="PTHR48475:SF2">
    <property type="entry name" value="RIBONUCLEASE H"/>
    <property type="match status" value="1"/>
</dbReference>
<dbReference type="InterPro" id="IPR036397">
    <property type="entry name" value="RNaseH_sf"/>
</dbReference>
<feature type="region of interest" description="Disordered" evidence="1">
    <location>
        <begin position="342"/>
        <end position="388"/>
    </location>
</feature>
<reference evidence="3 4" key="1">
    <citation type="submission" date="2019-07" db="EMBL/GenBank/DDBJ databases">
        <title>De Novo Assembly of kiwifruit Actinidia rufa.</title>
        <authorList>
            <person name="Sugita-Konishi S."/>
            <person name="Sato K."/>
            <person name="Mori E."/>
            <person name="Abe Y."/>
            <person name="Kisaki G."/>
            <person name="Hamano K."/>
            <person name="Suezawa K."/>
            <person name="Otani M."/>
            <person name="Fukuda T."/>
            <person name="Manabe T."/>
            <person name="Gomi K."/>
            <person name="Tabuchi M."/>
            <person name="Akimitsu K."/>
            <person name="Kataoka I."/>
        </authorList>
    </citation>
    <scope>NUCLEOTIDE SEQUENCE [LARGE SCALE GENOMIC DNA]</scope>
    <source>
        <strain evidence="4">cv. Fuchu</strain>
    </source>
</reference>
<dbReference type="AlphaFoldDB" id="A0A7J0FPL4"/>
<feature type="domain" description="RNase H type-1" evidence="2">
    <location>
        <begin position="560"/>
        <end position="627"/>
    </location>
</feature>
<dbReference type="GO" id="GO:0004523">
    <property type="term" value="F:RNA-DNA hybrid ribonuclease activity"/>
    <property type="evidence" value="ECO:0007669"/>
    <property type="project" value="InterPro"/>
</dbReference>
<feature type="region of interest" description="Disordered" evidence="1">
    <location>
        <begin position="178"/>
        <end position="217"/>
    </location>
</feature>
<dbReference type="OrthoDB" id="1112650at2759"/>
<evidence type="ECO:0000313" key="4">
    <source>
        <dbReference type="Proteomes" id="UP000585474"/>
    </source>
</evidence>
<organism evidence="3 4">
    <name type="scientific">Actinidia rufa</name>
    <dbReference type="NCBI Taxonomy" id="165716"/>
    <lineage>
        <taxon>Eukaryota</taxon>
        <taxon>Viridiplantae</taxon>
        <taxon>Streptophyta</taxon>
        <taxon>Embryophyta</taxon>
        <taxon>Tracheophyta</taxon>
        <taxon>Spermatophyta</taxon>
        <taxon>Magnoliopsida</taxon>
        <taxon>eudicotyledons</taxon>
        <taxon>Gunneridae</taxon>
        <taxon>Pentapetalae</taxon>
        <taxon>asterids</taxon>
        <taxon>Ericales</taxon>
        <taxon>Actinidiaceae</taxon>
        <taxon>Actinidia</taxon>
    </lineage>
</organism>
<accession>A0A7J0FPL4</accession>
<dbReference type="InterPro" id="IPR012337">
    <property type="entry name" value="RNaseH-like_sf"/>
</dbReference>
<comment type="caution">
    <text evidence="3">The sequence shown here is derived from an EMBL/GenBank/DDBJ whole genome shotgun (WGS) entry which is preliminary data.</text>
</comment>
<dbReference type="SUPFAM" id="SSF53098">
    <property type="entry name" value="Ribonuclease H-like"/>
    <property type="match status" value="1"/>
</dbReference>
<evidence type="ECO:0000259" key="2">
    <source>
        <dbReference type="Pfam" id="PF13456"/>
    </source>
</evidence>
<keyword evidence="4" id="KW-1185">Reference proteome</keyword>
<dbReference type="EMBL" id="BJWL01000014">
    <property type="protein sequence ID" value="GFZ00581.1"/>
    <property type="molecule type" value="Genomic_DNA"/>
</dbReference>